<dbReference type="EMBL" id="JBHSMJ010000070">
    <property type="protein sequence ID" value="MFC5453218.1"/>
    <property type="molecule type" value="Genomic_DNA"/>
</dbReference>
<dbReference type="Proteomes" id="UP001596044">
    <property type="component" value="Unassembled WGS sequence"/>
</dbReference>
<accession>A0ABW0KKE8</accession>
<evidence type="ECO:0008006" key="4">
    <source>
        <dbReference type="Google" id="ProtNLM"/>
    </source>
</evidence>
<keyword evidence="1" id="KW-0812">Transmembrane</keyword>
<keyword evidence="3" id="KW-1185">Reference proteome</keyword>
<proteinExistence type="predicted"/>
<feature type="transmembrane region" description="Helical" evidence="1">
    <location>
        <begin position="12"/>
        <end position="31"/>
    </location>
</feature>
<evidence type="ECO:0000313" key="2">
    <source>
        <dbReference type="EMBL" id="MFC5453218.1"/>
    </source>
</evidence>
<keyword evidence="1" id="KW-1133">Transmembrane helix</keyword>
<organism evidence="2 3">
    <name type="scientific">Paenibacillus aestuarii</name>
    <dbReference type="NCBI Taxonomy" id="516965"/>
    <lineage>
        <taxon>Bacteria</taxon>
        <taxon>Bacillati</taxon>
        <taxon>Bacillota</taxon>
        <taxon>Bacilli</taxon>
        <taxon>Bacillales</taxon>
        <taxon>Paenibacillaceae</taxon>
        <taxon>Paenibacillus</taxon>
    </lineage>
</organism>
<evidence type="ECO:0000313" key="3">
    <source>
        <dbReference type="Proteomes" id="UP001596044"/>
    </source>
</evidence>
<evidence type="ECO:0000256" key="1">
    <source>
        <dbReference type="SAM" id="Phobius"/>
    </source>
</evidence>
<sequence length="89" mass="9767">MLKKVIRKTVFIYSIFGLIIGIGLLIASFFTNEVVVQSGEKVIVSGVKAGVISVPASVLIASFIGLIHAIVLWFPMVYIYKKLSNRNIL</sequence>
<protein>
    <recommendedName>
        <fullName evidence="4">DUF3169 family protein</fullName>
    </recommendedName>
</protein>
<keyword evidence="1" id="KW-0472">Membrane</keyword>
<gene>
    <name evidence="2" type="ORF">ACFPOG_33930</name>
</gene>
<feature type="transmembrane region" description="Helical" evidence="1">
    <location>
        <begin position="51"/>
        <end position="80"/>
    </location>
</feature>
<dbReference type="RefSeq" id="WP_270877648.1">
    <property type="nucleotide sequence ID" value="NZ_JAQFVF010000004.1"/>
</dbReference>
<name>A0ABW0KKE8_9BACL</name>
<comment type="caution">
    <text evidence="2">The sequence shown here is derived from an EMBL/GenBank/DDBJ whole genome shotgun (WGS) entry which is preliminary data.</text>
</comment>
<reference evidence="3" key="1">
    <citation type="journal article" date="2019" name="Int. J. Syst. Evol. Microbiol.">
        <title>The Global Catalogue of Microorganisms (GCM) 10K type strain sequencing project: providing services to taxonomists for standard genome sequencing and annotation.</title>
        <authorList>
            <consortium name="The Broad Institute Genomics Platform"/>
            <consortium name="The Broad Institute Genome Sequencing Center for Infectious Disease"/>
            <person name="Wu L."/>
            <person name="Ma J."/>
        </authorList>
    </citation>
    <scope>NUCLEOTIDE SEQUENCE [LARGE SCALE GENOMIC DNA]</scope>
    <source>
        <strain evidence="3">KACC 11904</strain>
    </source>
</reference>